<dbReference type="GO" id="GO:0001965">
    <property type="term" value="F:G-protein alpha-subunit binding"/>
    <property type="evidence" value="ECO:0007669"/>
    <property type="project" value="TreeGrafter"/>
</dbReference>
<gene>
    <name evidence="11" type="ORF">CBOVIS_LOCUS3484</name>
</gene>
<keyword evidence="6" id="KW-0597">Phosphoprotein</keyword>
<dbReference type="EMBL" id="CADEPM010000002">
    <property type="protein sequence ID" value="CAB3400577.1"/>
    <property type="molecule type" value="Genomic_DNA"/>
</dbReference>
<comment type="subcellular location">
    <subcellularLocation>
        <location evidence="1">Cell membrane</location>
    </subcellularLocation>
    <subcellularLocation>
        <location evidence="2">Cytoplasm</location>
    </subcellularLocation>
</comment>
<keyword evidence="4" id="KW-1003">Cell membrane</keyword>
<evidence type="ECO:0000256" key="4">
    <source>
        <dbReference type="ARBA" id="ARBA00022475"/>
    </source>
</evidence>
<keyword evidence="7" id="KW-0677">Repeat</keyword>
<dbReference type="Gene3D" id="1.25.40.10">
    <property type="entry name" value="Tetratricopeptide repeat domain"/>
    <property type="match status" value="3"/>
</dbReference>
<name>A0A8S1E9V6_9PELO</name>
<dbReference type="SMART" id="SM00390">
    <property type="entry name" value="GoLoco"/>
    <property type="match status" value="4"/>
</dbReference>
<dbReference type="InterPro" id="IPR011990">
    <property type="entry name" value="TPR-like_helical_dom_sf"/>
</dbReference>
<evidence type="ECO:0000256" key="8">
    <source>
        <dbReference type="ARBA" id="ARBA00022803"/>
    </source>
</evidence>
<dbReference type="OrthoDB" id="286233at2759"/>
<dbReference type="PANTHER" id="PTHR45954:SF1">
    <property type="entry name" value="LD33695P"/>
    <property type="match status" value="1"/>
</dbReference>
<comment type="similarity">
    <text evidence="3">Belongs to the GPSM family.</text>
</comment>
<keyword evidence="12" id="KW-1185">Reference proteome</keyword>
<feature type="region of interest" description="Disordered" evidence="10">
    <location>
        <begin position="525"/>
        <end position="549"/>
    </location>
</feature>
<evidence type="ECO:0000256" key="1">
    <source>
        <dbReference type="ARBA" id="ARBA00004236"/>
    </source>
</evidence>
<dbReference type="Pfam" id="PF02188">
    <property type="entry name" value="GoLoco"/>
    <property type="match status" value="3"/>
</dbReference>
<keyword evidence="9" id="KW-0472">Membrane</keyword>
<protein>
    <submittedName>
        <fullName evidence="11">Uncharacterized protein</fullName>
    </submittedName>
</protein>
<dbReference type="PROSITE" id="PS50877">
    <property type="entry name" value="GOLOCO"/>
    <property type="match status" value="4"/>
</dbReference>
<evidence type="ECO:0000256" key="3">
    <source>
        <dbReference type="ARBA" id="ARBA00006600"/>
    </source>
</evidence>
<evidence type="ECO:0000256" key="5">
    <source>
        <dbReference type="ARBA" id="ARBA00022490"/>
    </source>
</evidence>
<feature type="region of interest" description="Disordered" evidence="10">
    <location>
        <begin position="565"/>
        <end position="586"/>
    </location>
</feature>
<dbReference type="InterPro" id="IPR052386">
    <property type="entry name" value="GPSM"/>
</dbReference>
<dbReference type="SUPFAM" id="SSF48452">
    <property type="entry name" value="TPR-like"/>
    <property type="match status" value="2"/>
</dbReference>
<dbReference type="SMART" id="SM00028">
    <property type="entry name" value="TPR"/>
    <property type="match status" value="5"/>
</dbReference>
<evidence type="ECO:0000313" key="12">
    <source>
        <dbReference type="Proteomes" id="UP000494206"/>
    </source>
</evidence>
<keyword evidence="5" id="KW-0963">Cytoplasm</keyword>
<dbReference type="PANTHER" id="PTHR45954">
    <property type="entry name" value="LD33695P"/>
    <property type="match status" value="1"/>
</dbReference>
<evidence type="ECO:0000256" key="7">
    <source>
        <dbReference type="ARBA" id="ARBA00022737"/>
    </source>
</evidence>
<reference evidence="11 12" key="1">
    <citation type="submission" date="2020-04" db="EMBL/GenBank/DDBJ databases">
        <authorList>
            <person name="Laetsch R D."/>
            <person name="Stevens L."/>
            <person name="Kumar S."/>
            <person name="Blaxter L. M."/>
        </authorList>
    </citation>
    <scope>NUCLEOTIDE SEQUENCE [LARGE SCALE GENOMIC DNA]</scope>
</reference>
<dbReference type="GO" id="GO:0005886">
    <property type="term" value="C:plasma membrane"/>
    <property type="evidence" value="ECO:0007669"/>
    <property type="project" value="UniProtKB-SubCell"/>
</dbReference>
<evidence type="ECO:0000313" key="11">
    <source>
        <dbReference type="EMBL" id="CAB3400577.1"/>
    </source>
</evidence>
<dbReference type="Proteomes" id="UP000494206">
    <property type="component" value="Unassembled WGS sequence"/>
</dbReference>
<dbReference type="AlphaFoldDB" id="A0A8S1E9V6"/>
<dbReference type="InterPro" id="IPR003109">
    <property type="entry name" value="GoLoco_motif"/>
</dbReference>
<dbReference type="GO" id="GO:0005938">
    <property type="term" value="C:cell cortex"/>
    <property type="evidence" value="ECO:0007669"/>
    <property type="project" value="TreeGrafter"/>
</dbReference>
<evidence type="ECO:0000256" key="2">
    <source>
        <dbReference type="ARBA" id="ARBA00004496"/>
    </source>
</evidence>
<dbReference type="InterPro" id="IPR019734">
    <property type="entry name" value="TPR_rpt"/>
</dbReference>
<evidence type="ECO:0000256" key="6">
    <source>
        <dbReference type="ARBA" id="ARBA00022553"/>
    </source>
</evidence>
<dbReference type="GO" id="GO:0000132">
    <property type="term" value="P:establishment of mitotic spindle orientation"/>
    <property type="evidence" value="ECO:0007669"/>
    <property type="project" value="TreeGrafter"/>
</dbReference>
<evidence type="ECO:0000256" key="10">
    <source>
        <dbReference type="SAM" id="MobiDB-lite"/>
    </source>
</evidence>
<dbReference type="GO" id="GO:0005092">
    <property type="term" value="F:GDP-dissociation inhibitor activity"/>
    <property type="evidence" value="ECO:0007669"/>
    <property type="project" value="TreeGrafter"/>
</dbReference>
<keyword evidence="8" id="KW-0802">TPR repeat</keyword>
<organism evidence="11 12">
    <name type="scientific">Caenorhabditis bovis</name>
    <dbReference type="NCBI Taxonomy" id="2654633"/>
    <lineage>
        <taxon>Eukaryota</taxon>
        <taxon>Metazoa</taxon>
        <taxon>Ecdysozoa</taxon>
        <taxon>Nematoda</taxon>
        <taxon>Chromadorea</taxon>
        <taxon>Rhabditida</taxon>
        <taxon>Rhabditina</taxon>
        <taxon>Rhabditomorpha</taxon>
        <taxon>Rhabditoidea</taxon>
        <taxon>Rhabditidae</taxon>
        <taxon>Peloderinae</taxon>
        <taxon>Caenorhabditis</taxon>
    </lineage>
</organism>
<dbReference type="Pfam" id="PF13424">
    <property type="entry name" value="TPR_12"/>
    <property type="match status" value="1"/>
</dbReference>
<evidence type="ECO:0000256" key="9">
    <source>
        <dbReference type="ARBA" id="ARBA00023136"/>
    </source>
</evidence>
<comment type="caution">
    <text evidence="11">The sequence shown here is derived from an EMBL/GenBank/DDBJ whole genome shotgun (WGS) entry which is preliminary data.</text>
</comment>
<sequence length="586" mass="67296">MMRHRSTCWNVTEEGERLFRMHKYEKGIDLLKKALEVGTDDFSLLSAIYCQLGNAHIMLKDYENALKYHTYDMLVEKLVGNKGGEAKSCANLGNVFKMKGAYNDALTFTFKQLELSEQLGNMQMKGRACYNVATIFVERGRYLMLESTEQQDPEKEIEARSDFENAIKYYNINLEYALSVNDCYTMGRCYGSLGNVYYCLADYDEAIKYHTLRLDLARQFGVRDCTRRAHANLANCYALKSNMQAAIQHYKSAYRVAYELGNDAEEAQMAYSLANSLYIDKEIPEAISYFFRHLDIARKLNDKPGQMRSYFSLALCFQSLKDLRKSLYFLILSKRFALQLGDTSIISDIDNLLKEILEAGKSSVLLEDCELLVDPSADPLGPQVEHSETFLAFFKKRSLNDKSRAPKEALQEERHEKEEFLDMLQRVQSKRMNDQRADISVLGTCSGKIRQRDTEPDNSSTDGSEVLIDLLLNAQARRMDDQRAPFLPGLNENGQLILRRMNSNPVEELDSNLIDWLMRVQSQRLDEQRSELPEKVREGKQERRNSRIQKEIAEDVTDIVLRMQAGRLEDQRAHLPASPSSSSSNH</sequence>
<accession>A0A8S1E9V6</accession>
<proteinExistence type="inferred from homology"/>